<feature type="region of interest" description="Disordered" evidence="3">
    <location>
        <begin position="1616"/>
        <end position="1644"/>
    </location>
</feature>
<dbReference type="InterPro" id="IPR001895">
    <property type="entry name" value="RASGEF_cat_dom"/>
</dbReference>
<evidence type="ECO:0000259" key="5">
    <source>
        <dbReference type="PROSITE" id="PS50009"/>
    </source>
</evidence>
<organism evidence="8 9">
    <name type="scientific">Champsocephalus esox</name>
    <name type="common">pike icefish</name>
    <dbReference type="NCBI Taxonomy" id="159716"/>
    <lineage>
        <taxon>Eukaryota</taxon>
        <taxon>Metazoa</taxon>
        <taxon>Chordata</taxon>
        <taxon>Craniata</taxon>
        <taxon>Vertebrata</taxon>
        <taxon>Euteleostomi</taxon>
        <taxon>Actinopterygii</taxon>
        <taxon>Neopterygii</taxon>
        <taxon>Teleostei</taxon>
        <taxon>Neoteleostei</taxon>
        <taxon>Acanthomorphata</taxon>
        <taxon>Eupercaria</taxon>
        <taxon>Perciformes</taxon>
        <taxon>Notothenioidei</taxon>
        <taxon>Channichthyidae</taxon>
        <taxon>Champsocephalus</taxon>
    </lineage>
</organism>
<dbReference type="GO" id="GO:0005085">
    <property type="term" value="F:guanyl-nucleotide exchange factor activity"/>
    <property type="evidence" value="ECO:0007669"/>
    <property type="project" value="UniProtKB-KW"/>
</dbReference>
<keyword evidence="1 2" id="KW-0344">Guanine-nucleotide releasing factor</keyword>
<proteinExistence type="predicted"/>
<dbReference type="PROSITE" id="PS50010">
    <property type="entry name" value="DH_2"/>
    <property type="match status" value="1"/>
</dbReference>
<feature type="compositionally biased region" description="Pro residues" evidence="3">
    <location>
        <begin position="1455"/>
        <end position="1465"/>
    </location>
</feature>
<evidence type="ECO:0000256" key="3">
    <source>
        <dbReference type="SAM" id="MobiDB-lite"/>
    </source>
</evidence>
<sequence length="1644" mass="181464">MGQQSCRGVHMGQQSCRGFIWDSRAAGGFIWDSRAAGGSYGTAELQGVHMGQQSCREFIWDSRAAGSSYGTAELQGVHMGQQSCRGFIWDSRAAGGFIWDSRAAGSSYGTAELQGGSYGTAELQGVHMGQQSCREFIWDSRAAGGSYGTAELQGGSYGTAELQGGSYGTAELQGVHMGQQSCRGFIWDSRAAGEFIWDSRAAGGFIWDSRAAGGFIWDSRAAGGFIWDSRAAGGFIWDSRAAGGSYGTAELQGGSYGTAELQGVHMGQQSCRGFIWDSRAAGGSYGTAELQGVHMGQQSCRGVHMGQQSCRGFIWDSRAAGGSYGTAELQGGSYGTAELQGGSYGTAELQGVHMGQQSCRGFIWDSRAAGGSYGTAELQGVHMGQQSCRGVHMGQQSCRGFIWDSRAAGGFIWDSRAAGGSYGTAELQGGSYGTAELQGVHMGQQSCRGVHMGQQSCRGFIWDSRAAGGSYGTAELQGGSYGTAELQGGSYGTAELQGGSYGTAELQGVHMGQQSCRGVHMGQQSCRGFIWDSRAAGGFIWDSRAAGGSYGTAELQGGSYGTAELQGGSYGTAELQGGSYGTAELQGVHMGQQSCRGVHMGQQSCREFIWDSRAAGSSYGTAELQGVHMGQQSCRGFIWDSRAAGGFIWDSRAAGGFIWDSRAAGGSYGTAELQGVHMGQQSCRGDVDSIFSRVLDVHEVTVKLLGLIEDSVEMTDEDSPHPLVGSCFEDLAEELAFDPYESYAQDVLRSGFHDHFLSQVSKPGAASHLQSICEGFQEAVQYVLPRLLLTPVYHCLHLFETLKLLEERSEEEEDKECLKQAITALLNLQSSMERICSRSLNKRRLSESACRFYSHQMKGRHLAMRKMSEIQRGIEGWEGKDIGQSCSEFIMEGALTRVGAKHERHVFLFDGLMVCCKSNHGSPAEYRLKEKFFMRKVQIHDKEDKEGEYRHAFEIILKDGNSVVFSAKSAEEKSGWMAALISLQYRSTLERLLDSALLQQDEALLPPGPDRYRFAWPDSQQNVLFEENTQNQAGIPVVKAGTVLKLIERLTFHMYADPNFVRTFLTTYRSFCKPQELLDLLMERFEIPEPRPSEDHLEGAEPPLSAELKRFRKEFVQPVQLRVLNVCRHWVEHHFYDFERDAHLLRRLEEFVASVRGKAMRKWVESITKIIQRKKQWHTCKPGNSEQFDLMTLHPIEIARQLTLLESDLYRAVQPSELVGSVWTKEDKELHSPNLLRMIRHTTNLTLWLERCIVETENLEERVAVVSRIIEILQVFQELNNFNGVLEVVSAMNSSPVYRLDHSFEQIPSRQRKILEEAHELSEDHYKKYLAKLRSINPPCVPFFGIYLTNILKTEEGNPDFLRRHGKDLINFSKRRKVAEITGEIQQYQNQPYCLRGEPDIRKFFENLNPMEAMSEKDFADHLFNKSLEIEPRNVRSLPRFVKRYTCPLKSPGIRPSPPRPPMRHPTPLQNEPRKISYSRIPDNEGVSFSRGEESAPPPVPPRRRPDSAPADSSPSKVVLDSPPAVPPRQAPRTKLLPPRYSLSASPPRQPPLPPPPGAPPAPASSPPGPDLLPLLLLSSHWLLLAPPQSPQAPPPGICPSSLLCPPSLWTAPPIPPRHSVPQLPPKTYKRESFGHAPLLDPML</sequence>
<dbReference type="CDD" id="cd00155">
    <property type="entry name" value="RasGEF"/>
    <property type="match status" value="1"/>
</dbReference>
<dbReference type="InterPro" id="IPR001849">
    <property type="entry name" value="PH_domain"/>
</dbReference>
<feature type="compositionally biased region" description="Pro residues" evidence="3">
    <location>
        <begin position="1616"/>
        <end position="1625"/>
    </location>
</feature>
<feature type="compositionally biased region" description="Pro residues" evidence="3">
    <location>
        <begin position="1548"/>
        <end position="1571"/>
    </location>
</feature>
<dbReference type="InterPro" id="IPR011993">
    <property type="entry name" value="PH-like_dom_sf"/>
</dbReference>
<dbReference type="InterPro" id="IPR035899">
    <property type="entry name" value="DBL_dom_sf"/>
</dbReference>
<name>A0AAN8C7R3_9TELE</name>
<evidence type="ECO:0000313" key="8">
    <source>
        <dbReference type="EMBL" id="KAK5898619.1"/>
    </source>
</evidence>
<dbReference type="Gene3D" id="2.30.29.30">
    <property type="entry name" value="Pleckstrin-homology domain (PH domain)/Phosphotyrosine-binding domain (PTB)"/>
    <property type="match status" value="1"/>
</dbReference>
<feature type="domain" description="Ras-GEF" evidence="5">
    <location>
        <begin position="1194"/>
        <end position="1433"/>
    </location>
</feature>
<evidence type="ECO:0000259" key="4">
    <source>
        <dbReference type="PROSITE" id="PS50003"/>
    </source>
</evidence>
<protein>
    <submittedName>
        <fullName evidence="8">Uncharacterized protein</fullName>
    </submittedName>
</protein>
<dbReference type="FunFam" id="2.30.29.30:FF:000068">
    <property type="entry name" value="Son of sevenless homolog 1 (Drosophila)"/>
    <property type="match status" value="1"/>
</dbReference>
<dbReference type="GO" id="GO:0007265">
    <property type="term" value="P:Ras protein signal transduction"/>
    <property type="evidence" value="ECO:0007669"/>
    <property type="project" value="TreeGrafter"/>
</dbReference>
<dbReference type="InterPro" id="IPR023578">
    <property type="entry name" value="Ras_GEF_dom_sf"/>
</dbReference>
<dbReference type="InterPro" id="IPR036964">
    <property type="entry name" value="RASGEF_cat_dom_sf"/>
</dbReference>
<dbReference type="InterPro" id="IPR055251">
    <property type="entry name" value="SOS1_NGEF_PH"/>
</dbReference>
<evidence type="ECO:0000259" key="7">
    <source>
        <dbReference type="PROSITE" id="PS50212"/>
    </source>
</evidence>
<dbReference type="Gene3D" id="1.20.900.10">
    <property type="entry name" value="Dbl homology (DH) domain"/>
    <property type="match status" value="1"/>
</dbReference>
<dbReference type="CDD" id="cd01261">
    <property type="entry name" value="PH_SOS"/>
    <property type="match status" value="1"/>
</dbReference>
<comment type="caution">
    <text evidence="8">The sequence shown here is derived from an EMBL/GenBank/DDBJ whole genome shotgun (WGS) entry which is preliminary data.</text>
</comment>
<accession>A0AAN8C7R3</accession>
<dbReference type="Proteomes" id="UP001335648">
    <property type="component" value="Unassembled WGS sequence"/>
</dbReference>
<feature type="domain" description="DH" evidence="6">
    <location>
        <begin position="686"/>
        <end position="835"/>
    </location>
</feature>
<feature type="domain" description="N-terminal Ras-GEF" evidence="7">
    <location>
        <begin position="1034"/>
        <end position="1175"/>
    </location>
</feature>
<dbReference type="Pfam" id="PF00617">
    <property type="entry name" value="RasGEF"/>
    <property type="match status" value="1"/>
</dbReference>
<evidence type="ECO:0000259" key="6">
    <source>
        <dbReference type="PROSITE" id="PS50010"/>
    </source>
</evidence>
<dbReference type="InterPro" id="IPR000219">
    <property type="entry name" value="DH_dom"/>
</dbReference>
<gene>
    <name evidence="8" type="ORF">CesoFtcFv8_008176</name>
</gene>
<dbReference type="InterPro" id="IPR000651">
    <property type="entry name" value="Ras-like_Gua-exchang_fac_N"/>
</dbReference>
<reference evidence="8 9" key="1">
    <citation type="journal article" date="2023" name="Mol. Biol. Evol.">
        <title>Genomics of Secondarily Temperate Adaptation in the Only Non-Antarctic Icefish.</title>
        <authorList>
            <person name="Rivera-Colon A.G."/>
            <person name="Rayamajhi N."/>
            <person name="Minhas B.F."/>
            <person name="Madrigal G."/>
            <person name="Bilyk K.T."/>
            <person name="Yoon V."/>
            <person name="Hune M."/>
            <person name="Gregory S."/>
            <person name="Cheng C.H.C."/>
            <person name="Catchen J.M."/>
        </authorList>
    </citation>
    <scope>NUCLEOTIDE SEQUENCE [LARGE SCALE GENOMIC DNA]</scope>
    <source>
        <strain evidence="8">JC2023a</strain>
    </source>
</reference>
<dbReference type="SMART" id="SM00147">
    <property type="entry name" value="RasGEF"/>
    <property type="match status" value="1"/>
</dbReference>
<dbReference type="Gene3D" id="6.10.250.3060">
    <property type="match status" value="1"/>
</dbReference>
<dbReference type="InterPro" id="IPR019804">
    <property type="entry name" value="Ras_G-nucl-exch_fac_CS"/>
</dbReference>
<evidence type="ECO:0000256" key="1">
    <source>
        <dbReference type="ARBA" id="ARBA00022658"/>
    </source>
</evidence>
<dbReference type="PANTHER" id="PTHR23113:SF168">
    <property type="entry name" value="SON OF SEVENLESS HOMOLOG 1"/>
    <property type="match status" value="1"/>
</dbReference>
<dbReference type="SUPFAM" id="SSF50729">
    <property type="entry name" value="PH domain-like"/>
    <property type="match status" value="1"/>
</dbReference>
<dbReference type="CDD" id="cd06224">
    <property type="entry name" value="REM"/>
    <property type="match status" value="1"/>
</dbReference>
<dbReference type="SMART" id="SM00229">
    <property type="entry name" value="RasGEFN"/>
    <property type="match status" value="1"/>
</dbReference>
<dbReference type="PROSITE" id="PS50212">
    <property type="entry name" value="RASGEF_NTER"/>
    <property type="match status" value="1"/>
</dbReference>
<evidence type="ECO:0000313" key="9">
    <source>
        <dbReference type="Proteomes" id="UP001335648"/>
    </source>
</evidence>
<dbReference type="InterPro" id="IPR008937">
    <property type="entry name" value="Ras-like_GEF"/>
</dbReference>
<dbReference type="EMBL" id="JAULUE010002052">
    <property type="protein sequence ID" value="KAK5898619.1"/>
    <property type="molecule type" value="Genomic_DNA"/>
</dbReference>
<dbReference type="Pfam" id="PF00618">
    <property type="entry name" value="RasGEF_N"/>
    <property type="match status" value="1"/>
</dbReference>
<dbReference type="SUPFAM" id="SSF48065">
    <property type="entry name" value="DBL homology domain (DH-domain)"/>
    <property type="match status" value="1"/>
</dbReference>
<dbReference type="SMART" id="SM00325">
    <property type="entry name" value="RhoGEF"/>
    <property type="match status" value="1"/>
</dbReference>
<dbReference type="SMART" id="SM00233">
    <property type="entry name" value="PH"/>
    <property type="match status" value="1"/>
</dbReference>
<dbReference type="PROSITE" id="PS50003">
    <property type="entry name" value="PH_DOMAIN"/>
    <property type="match status" value="1"/>
</dbReference>
<evidence type="ECO:0000256" key="2">
    <source>
        <dbReference type="PROSITE-ProRule" id="PRU00168"/>
    </source>
</evidence>
<dbReference type="PROSITE" id="PS50009">
    <property type="entry name" value="RASGEF_CAT"/>
    <property type="match status" value="1"/>
</dbReference>
<feature type="domain" description="PH" evidence="4">
    <location>
        <begin position="888"/>
        <end position="985"/>
    </location>
</feature>
<dbReference type="SUPFAM" id="SSF48366">
    <property type="entry name" value="Ras GEF"/>
    <property type="match status" value="1"/>
</dbReference>
<dbReference type="Gene3D" id="1.10.840.10">
    <property type="entry name" value="Ras guanine-nucleotide exchange factors catalytic domain"/>
    <property type="match status" value="1"/>
</dbReference>
<dbReference type="Pfam" id="PF22697">
    <property type="entry name" value="SOS1_NGEF_PH"/>
    <property type="match status" value="1"/>
</dbReference>
<dbReference type="GO" id="GO:0005886">
    <property type="term" value="C:plasma membrane"/>
    <property type="evidence" value="ECO:0007669"/>
    <property type="project" value="TreeGrafter"/>
</dbReference>
<dbReference type="PANTHER" id="PTHR23113">
    <property type="entry name" value="GUANINE NUCLEOTIDE EXCHANGE FACTOR"/>
    <property type="match status" value="1"/>
</dbReference>
<dbReference type="Gene3D" id="1.20.870.10">
    <property type="entry name" value="Son of sevenless (SoS) protein Chain: S domain 1"/>
    <property type="match status" value="1"/>
</dbReference>
<dbReference type="PROSITE" id="PS00720">
    <property type="entry name" value="RASGEF"/>
    <property type="match status" value="1"/>
</dbReference>
<keyword evidence="9" id="KW-1185">Reference proteome</keyword>
<feature type="region of interest" description="Disordered" evidence="3">
    <location>
        <begin position="1447"/>
        <end position="1571"/>
    </location>
</feature>